<organism evidence="1 2">
    <name type="scientific">Gilliamella apicola</name>
    <dbReference type="NCBI Taxonomy" id="1196095"/>
    <lineage>
        <taxon>Bacteria</taxon>
        <taxon>Pseudomonadati</taxon>
        <taxon>Pseudomonadota</taxon>
        <taxon>Gammaproteobacteria</taxon>
        <taxon>Orbales</taxon>
        <taxon>Orbaceae</taxon>
        <taxon>Gilliamella</taxon>
    </lineage>
</organism>
<name>A0A2V4DZ19_9GAMM</name>
<dbReference type="EMBL" id="QGLP01000005">
    <property type="protein sequence ID" value="PXZ04779.1"/>
    <property type="molecule type" value="Genomic_DNA"/>
</dbReference>
<proteinExistence type="predicted"/>
<dbReference type="RefSeq" id="WP_110424032.1">
    <property type="nucleotide sequence ID" value="NZ_QGLP01000005.1"/>
</dbReference>
<comment type="caution">
    <text evidence="1">The sequence shown here is derived from an EMBL/GenBank/DDBJ whole genome shotgun (WGS) entry which is preliminary data.</text>
</comment>
<evidence type="ECO:0000313" key="1">
    <source>
        <dbReference type="EMBL" id="PXZ04779.1"/>
    </source>
</evidence>
<evidence type="ECO:0000313" key="2">
    <source>
        <dbReference type="Proteomes" id="UP000247483"/>
    </source>
</evidence>
<dbReference type="Proteomes" id="UP000247483">
    <property type="component" value="Unassembled WGS sequence"/>
</dbReference>
<gene>
    <name evidence="1" type="ORF">DKK79_10600</name>
</gene>
<accession>A0A2V4DZ19</accession>
<protein>
    <submittedName>
        <fullName evidence="1">Uncharacterized protein</fullName>
    </submittedName>
</protein>
<sequence length="73" mass="8385">MKLVELSNEQSTIVLSKAELYIIRSIIGEIYAGVCVDAEEFETIHGIEKDEVLRLKHDIYEIYEKLATLKTDI</sequence>
<dbReference type="AlphaFoldDB" id="A0A2V4DZ19"/>
<reference evidence="1 2" key="1">
    <citation type="submission" date="2018-05" db="EMBL/GenBank/DDBJ databases">
        <title>Reference genomes for bee gut microbiota database.</title>
        <authorList>
            <person name="Ellegaard K.M."/>
        </authorList>
    </citation>
    <scope>NUCLEOTIDE SEQUENCE [LARGE SCALE GENOMIC DNA]</scope>
    <source>
        <strain evidence="1 2">ESL0177</strain>
    </source>
</reference>